<accession>A0A5J5IJP1</accession>
<organism evidence="1 2">
    <name type="scientific">Ginsengibacter hankyongi</name>
    <dbReference type="NCBI Taxonomy" id="2607284"/>
    <lineage>
        <taxon>Bacteria</taxon>
        <taxon>Pseudomonadati</taxon>
        <taxon>Bacteroidota</taxon>
        <taxon>Chitinophagia</taxon>
        <taxon>Chitinophagales</taxon>
        <taxon>Chitinophagaceae</taxon>
        <taxon>Ginsengibacter</taxon>
    </lineage>
</organism>
<dbReference type="InterPro" id="IPR021866">
    <property type="entry name" value="SpoIIAA-like"/>
</dbReference>
<dbReference type="EMBL" id="VYQF01000001">
    <property type="protein sequence ID" value="KAA9041270.1"/>
    <property type="molecule type" value="Genomic_DNA"/>
</dbReference>
<keyword evidence="2" id="KW-1185">Reference proteome</keyword>
<dbReference type="RefSeq" id="WP_150413359.1">
    <property type="nucleotide sequence ID" value="NZ_VYQF01000001.1"/>
</dbReference>
<evidence type="ECO:0000313" key="1">
    <source>
        <dbReference type="EMBL" id="KAA9041270.1"/>
    </source>
</evidence>
<dbReference type="AlphaFoldDB" id="A0A5J5IJP1"/>
<dbReference type="InterPro" id="IPR036513">
    <property type="entry name" value="STAS_dom_sf"/>
</dbReference>
<reference evidence="1 2" key="1">
    <citation type="submission" date="2019-09" db="EMBL/GenBank/DDBJ databases">
        <title>Draft genome sequence of Ginsengibacter sp. BR5-29.</title>
        <authorList>
            <person name="Im W.-T."/>
        </authorList>
    </citation>
    <scope>NUCLEOTIDE SEQUENCE [LARGE SCALE GENOMIC DNA]</scope>
    <source>
        <strain evidence="1 2">BR5-29</strain>
    </source>
</reference>
<evidence type="ECO:0000313" key="2">
    <source>
        <dbReference type="Proteomes" id="UP000326903"/>
    </source>
</evidence>
<sequence length="124" mass="14229">MIEVIPGMPPYVTAFRATGFVTKDDYYKVINPFVENVATTFGKINYMLVLNTSLKNYTVGAWIQDGLLGLRYFSKWRKLAIVTEKDSIKKFTDTFGIFIPCPTKGFKMDELSKANEWISDLEKH</sequence>
<dbReference type="Gene3D" id="3.40.50.10600">
    <property type="entry name" value="SpoIIaa-like domains"/>
    <property type="match status" value="1"/>
</dbReference>
<name>A0A5J5IJP1_9BACT</name>
<dbReference type="SUPFAM" id="SSF52091">
    <property type="entry name" value="SpoIIaa-like"/>
    <property type="match status" value="1"/>
</dbReference>
<dbReference type="InterPro" id="IPR038396">
    <property type="entry name" value="SpoIIAA-like_sf"/>
</dbReference>
<comment type="caution">
    <text evidence="1">The sequence shown here is derived from an EMBL/GenBank/DDBJ whole genome shotgun (WGS) entry which is preliminary data.</text>
</comment>
<dbReference type="Proteomes" id="UP000326903">
    <property type="component" value="Unassembled WGS sequence"/>
</dbReference>
<protein>
    <submittedName>
        <fullName evidence="1">STAS/SEC14 domain-containing protein</fullName>
    </submittedName>
</protein>
<gene>
    <name evidence="1" type="ORF">FW778_04330</name>
</gene>
<dbReference type="Pfam" id="PF11964">
    <property type="entry name" value="SpoIIAA-like"/>
    <property type="match status" value="1"/>
</dbReference>
<proteinExistence type="predicted"/>